<reference evidence="3" key="2">
    <citation type="submission" date="2015-01" db="EMBL/GenBank/DDBJ databases">
        <title>Evolutionary Origins and Diversification of the Mycorrhizal Mutualists.</title>
        <authorList>
            <consortium name="DOE Joint Genome Institute"/>
            <consortium name="Mycorrhizal Genomics Consortium"/>
            <person name="Kohler A."/>
            <person name="Kuo A."/>
            <person name="Nagy L.G."/>
            <person name="Floudas D."/>
            <person name="Copeland A."/>
            <person name="Barry K.W."/>
            <person name="Cichocki N."/>
            <person name="Veneault-Fourrey C."/>
            <person name="LaButti K."/>
            <person name="Lindquist E.A."/>
            <person name="Lipzen A."/>
            <person name="Lundell T."/>
            <person name="Morin E."/>
            <person name="Murat C."/>
            <person name="Riley R."/>
            <person name="Ohm R."/>
            <person name="Sun H."/>
            <person name="Tunlid A."/>
            <person name="Henrissat B."/>
            <person name="Grigoriev I.V."/>
            <person name="Hibbett D.S."/>
            <person name="Martin F."/>
        </authorList>
    </citation>
    <scope>NUCLEOTIDE SEQUENCE [LARGE SCALE GENOMIC DNA]</scope>
    <source>
        <strain evidence="3">441</strain>
    </source>
</reference>
<dbReference type="AlphaFoldDB" id="A0A0C9YAE6"/>
<feature type="compositionally biased region" description="Acidic residues" evidence="1">
    <location>
        <begin position="218"/>
        <end position="228"/>
    </location>
</feature>
<evidence type="ECO:0000313" key="3">
    <source>
        <dbReference type="Proteomes" id="UP000054018"/>
    </source>
</evidence>
<evidence type="ECO:0000256" key="1">
    <source>
        <dbReference type="SAM" id="MobiDB-lite"/>
    </source>
</evidence>
<proteinExistence type="predicted"/>
<name>A0A0C9YAE6_9AGAM</name>
<gene>
    <name evidence="2" type="ORF">PISMIDRAFT_103599</name>
</gene>
<sequence length="228" mass="25741">MCSCEEGASAHPFWYAQLIRACIFHIYYKGAQHTMDVLWVCWLGVKPGYHWGINQARLPKVGFVPDCKSAGAFGFVDPTLVIHACHLIPVFTEGWTDSLLHQGPLLAQPKDKVDDWKSYYVNIFADWDMFARFSHIRVGHEVQYSVSVQMNMEDISDDSDEGETSQVPGNEGLLGKQEYEDDRMDEVDPLSDSDNEDEDCINSESSLDGDGSDRESNSEEDTDVDLIF</sequence>
<feature type="region of interest" description="Disordered" evidence="1">
    <location>
        <begin position="155"/>
        <end position="228"/>
    </location>
</feature>
<dbReference type="Proteomes" id="UP000054018">
    <property type="component" value="Unassembled WGS sequence"/>
</dbReference>
<dbReference type="STRING" id="765257.A0A0C9YAE6"/>
<accession>A0A0C9YAE6</accession>
<reference evidence="2 3" key="1">
    <citation type="submission" date="2014-04" db="EMBL/GenBank/DDBJ databases">
        <authorList>
            <consortium name="DOE Joint Genome Institute"/>
            <person name="Kuo A."/>
            <person name="Kohler A."/>
            <person name="Costa M.D."/>
            <person name="Nagy L.G."/>
            <person name="Floudas D."/>
            <person name="Copeland A."/>
            <person name="Barry K.W."/>
            <person name="Cichocki N."/>
            <person name="Veneault-Fourrey C."/>
            <person name="LaButti K."/>
            <person name="Lindquist E.A."/>
            <person name="Lipzen A."/>
            <person name="Lundell T."/>
            <person name="Morin E."/>
            <person name="Murat C."/>
            <person name="Sun H."/>
            <person name="Tunlid A."/>
            <person name="Henrissat B."/>
            <person name="Grigoriev I.V."/>
            <person name="Hibbett D.S."/>
            <person name="Martin F."/>
            <person name="Nordberg H.P."/>
            <person name="Cantor M.N."/>
            <person name="Hua S.X."/>
        </authorList>
    </citation>
    <scope>NUCLEOTIDE SEQUENCE [LARGE SCALE GENOMIC DNA]</scope>
    <source>
        <strain evidence="2 3">441</strain>
    </source>
</reference>
<dbReference type="EMBL" id="KN833748">
    <property type="protein sequence ID" value="KIK21705.1"/>
    <property type="molecule type" value="Genomic_DNA"/>
</dbReference>
<feature type="compositionally biased region" description="Acidic residues" evidence="1">
    <location>
        <begin position="179"/>
        <end position="201"/>
    </location>
</feature>
<dbReference type="OrthoDB" id="3267098at2759"/>
<evidence type="ECO:0000313" key="2">
    <source>
        <dbReference type="EMBL" id="KIK21705.1"/>
    </source>
</evidence>
<keyword evidence="3" id="KW-1185">Reference proteome</keyword>
<dbReference type="HOGENOM" id="CLU_002498_3_1_1"/>
<protein>
    <submittedName>
        <fullName evidence="2">Uncharacterized protein</fullName>
    </submittedName>
</protein>
<organism evidence="2 3">
    <name type="scientific">Pisolithus microcarpus 441</name>
    <dbReference type="NCBI Taxonomy" id="765257"/>
    <lineage>
        <taxon>Eukaryota</taxon>
        <taxon>Fungi</taxon>
        <taxon>Dikarya</taxon>
        <taxon>Basidiomycota</taxon>
        <taxon>Agaricomycotina</taxon>
        <taxon>Agaricomycetes</taxon>
        <taxon>Agaricomycetidae</taxon>
        <taxon>Boletales</taxon>
        <taxon>Sclerodermatineae</taxon>
        <taxon>Pisolithaceae</taxon>
        <taxon>Pisolithus</taxon>
    </lineage>
</organism>